<protein>
    <recommendedName>
        <fullName evidence="5">3-phosphoshikimate 1-carboxyvinyltransferase</fullName>
    </recommendedName>
</protein>
<feature type="transmembrane region" description="Helical" evidence="2">
    <location>
        <begin position="109"/>
        <end position="130"/>
    </location>
</feature>
<evidence type="ECO:0000256" key="1">
    <source>
        <dbReference type="SAM" id="MobiDB-lite"/>
    </source>
</evidence>
<feature type="compositionally biased region" description="Polar residues" evidence="1">
    <location>
        <begin position="1"/>
        <end position="10"/>
    </location>
</feature>
<keyword evidence="2" id="KW-0812">Transmembrane</keyword>
<evidence type="ECO:0008006" key="5">
    <source>
        <dbReference type="Google" id="ProtNLM"/>
    </source>
</evidence>
<feature type="transmembrane region" description="Helical" evidence="2">
    <location>
        <begin position="72"/>
        <end position="89"/>
    </location>
</feature>
<name>A0ABY4WWH4_9GAMM</name>
<dbReference type="RefSeq" id="WP_251877943.1">
    <property type="nucleotide sequence ID" value="NZ_CP082275.1"/>
</dbReference>
<sequence length="152" mass="17006">MAEQPSSPEQAPTPAPHSLAKHAQGSIHRDPFIRAFLDKTPKDIAESFTDAQLLQLKLMFGTRAKAQHAVDFRPIIGGFGWNYYLVFLFGRNRRELTRAEQRAASAGRVVALLVCSFVLFSIVITSLYLLKSFLGIDLLPNFSLGLWSWLNS</sequence>
<keyword evidence="4" id="KW-1185">Reference proteome</keyword>
<proteinExistence type="predicted"/>
<evidence type="ECO:0000313" key="4">
    <source>
        <dbReference type="Proteomes" id="UP001056255"/>
    </source>
</evidence>
<dbReference type="EMBL" id="CP082275">
    <property type="protein sequence ID" value="USH03171.1"/>
    <property type="molecule type" value="Genomic_DNA"/>
</dbReference>
<evidence type="ECO:0000313" key="3">
    <source>
        <dbReference type="EMBL" id="USH03171.1"/>
    </source>
</evidence>
<keyword evidence="2" id="KW-0472">Membrane</keyword>
<feature type="region of interest" description="Disordered" evidence="1">
    <location>
        <begin position="1"/>
        <end position="25"/>
    </location>
</feature>
<evidence type="ECO:0000256" key="2">
    <source>
        <dbReference type="SAM" id="Phobius"/>
    </source>
</evidence>
<gene>
    <name evidence="3" type="ORF">K6Q96_03920</name>
</gene>
<keyword evidence="2" id="KW-1133">Transmembrane helix</keyword>
<reference evidence="3" key="1">
    <citation type="submission" date="2021-08" db="EMBL/GenBank/DDBJ databases">
        <authorList>
            <person name="Sakaguchi M."/>
            <person name="Kikuchi T."/>
            <person name="Urbanczyk H."/>
        </authorList>
    </citation>
    <scope>NUCLEOTIDE SEQUENCE</scope>
    <source>
        <strain evidence="3">020920N</strain>
    </source>
</reference>
<dbReference type="Proteomes" id="UP001056255">
    <property type="component" value="Chromosome I"/>
</dbReference>
<organism evidence="3 4">
    <name type="scientific">Grimontia kaedaensis</name>
    <dbReference type="NCBI Taxonomy" id="2872157"/>
    <lineage>
        <taxon>Bacteria</taxon>
        <taxon>Pseudomonadati</taxon>
        <taxon>Pseudomonadota</taxon>
        <taxon>Gammaproteobacteria</taxon>
        <taxon>Vibrionales</taxon>
        <taxon>Vibrionaceae</taxon>
        <taxon>Grimontia</taxon>
    </lineage>
</organism>
<accession>A0ABY4WWH4</accession>